<dbReference type="Pfam" id="PF12833">
    <property type="entry name" value="HTH_18"/>
    <property type="match status" value="1"/>
</dbReference>
<dbReference type="Proteomes" id="UP001059209">
    <property type="component" value="Chromosome"/>
</dbReference>
<dbReference type="PRINTS" id="PR00344">
    <property type="entry name" value="BCTRLSENSOR"/>
</dbReference>
<keyword evidence="5" id="KW-0238">DNA-binding</keyword>
<accession>A0ABY5Y7T9</accession>
<dbReference type="InterPro" id="IPR001789">
    <property type="entry name" value="Sig_transdc_resp-reg_receiver"/>
</dbReference>
<feature type="domain" description="HTH araC/xylS-type" evidence="8">
    <location>
        <begin position="377"/>
        <end position="476"/>
    </location>
</feature>
<keyword evidence="3 7" id="KW-0597">Phosphoprotein</keyword>
<dbReference type="SMART" id="SM00342">
    <property type="entry name" value="HTH_ARAC"/>
    <property type="match status" value="1"/>
</dbReference>
<evidence type="ECO:0000259" key="10">
    <source>
        <dbReference type="PROSITE" id="PS50110"/>
    </source>
</evidence>
<reference evidence="11" key="1">
    <citation type="submission" date="2022-09" db="EMBL/GenBank/DDBJ databases">
        <title>Maribacter litopenaei sp. nov., isolated from the intestinal tract of the Pacific White Shrimp, Litopenaeus vannamei.</title>
        <authorList>
            <person name="Kim S.Y."/>
            <person name="Hwang C.Y."/>
        </authorList>
    </citation>
    <scope>NUCLEOTIDE SEQUENCE</scope>
    <source>
        <strain evidence="11">HL-LV01</strain>
    </source>
</reference>
<dbReference type="EMBL" id="CP104205">
    <property type="protein sequence ID" value="UWX54921.1"/>
    <property type="molecule type" value="Genomic_DNA"/>
</dbReference>
<dbReference type="RefSeq" id="WP_260572775.1">
    <property type="nucleotide sequence ID" value="NZ_CP104205.1"/>
</dbReference>
<protein>
    <recommendedName>
        <fullName evidence="2">histidine kinase</fullName>
        <ecNumber evidence="2">2.7.13.3</ecNumber>
    </recommendedName>
</protein>
<dbReference type="InterPro" id="IPR004358">
    <property type="entry name" value="Sig_transdc_His_kin-like_C"/>
</dbReference>
<dbReference type="SUPFAM" id="SSF55874">
    <property type="entry name" value="ATPase domain of HSP90 chaperone/DNA topoisomerase II/histidine kinase"/>
    <property type="match status" value="1"/>
</dbReference>
<evidence type="ECO:0000256" key="7">
    <source>
        <dbReference type="PROSITE-ProRule" id="PRU00169"/>
    </source>
</evidence>
<dbReference type="PANTHER" id="PTHR43547:SF2">
    <property type="entry name" value="HYBRID SIGNAL TRANSDUCTION HISTIDINE KINASE C"/>
    <property type="match status" value="1"/>
</dbReference>
<dbReference type="PROSITE" id="PS50109">
    <property type="entry name" value="HIS_KIN"/>
    <property type="match status" value="1"/>
</dbReference>
<dbReference type="InterPro" id="IPR018062">
    <property type="entry name" value="HTH_AraC-typ_CS"/>
</dbReference>
<gene>
    <name evidence="11" type="ORF">NYZ99_19650</name>
</gene>
<evidence type="ECO:0000256" key="1">
    <source>
        <dbReference type="ARBA" id="ARBA00000085"/>
    </source>
</evidence>
<organism evidence="11 12">
    <name type="scientific">Maribacter litopenaei</name>
    <dbReference type="NCBI Taxonomy" id="2976127"/>
    <lineage>
        <taxon>Bacteria</taxon>
        <taxon>Pseudomonadati</taxon>
        <taxon>Bacteroidota</taxon>
        <taxon>Flavobacteriia</taxon>
        <taxon>Flavobacteriales</taxon>
        <taxon>Flavobacteriaceae</taxon>
        <taxon>Maribacter</taxon>
    </lineage>
</organism>
<evidence type="ECO:0000313" key="11">
    <source>
        <dbReference type="EMBL" id="UWX54921.1"/>
    </source>
</evidence>
<dbReference type="Gene3D" id="3.40.50.2300">
    <property type="match status" value="1"/>
</dbReference>
<dbReference type="InterPro" id="IPR036890">
    <property type="entry name" value="HATPase_C_sf"/>
</dbReference>
<dbReference type="SUPFAM" id="SSF52172">
    <property type="entry name" value="CheY-like"/>
    <property type="match status" value="1"/>
</dbReference>
<dbReference type="InterPro" id="IPR011006">
    <property type="entry name" value="CheY-like_superfamily"/>
</dbReference>
<keyword evidence="6" id="KW-0804">Transcription</keyword>
<evidence type="ECO:0000256" key="5">
    <source>
        <dbReference type="ARBA" id="ARBA00023125"/>
    </source>
</evidence>
<evidence type="ECO:0000256" key="4">
    <source>
        <dbReference type="ARBA" id="ARBA00023015"/>
    </source>
</evidence>
<evidence type="ECO:0000256" key="6">
    <source>
        <dbReference type="ARBA" id="ARBA00023163"/>
    </source>
</evidence>
<name>A0ABY5Y7T9_9FLAO</name>
<sequence length="477" mass="54411">MGNEIELIHNNSNRLLRLINQLLDFRKIEDRNFNLKASKTNLYNFSKLIFQDFEREAMKRNIDFKLTSNNESLDIFIDRNLMDKVYFNLLSNAFKFTPDNGKIGVYIKDDESANIVKIHFKDTGIGIPSNEIDGVFQAFFKGSNNRKNSSGVGLHLSKEFVEMHKGNIEVESLHGTEFIVSLYKGQAHLDESEIISEQDLVDSNIIDFSSDQLIDDNYLIQAPSKNKEKYSVLIIEDNKDLSLFLKNKLQLEYDIHLSEGTDAIEKAFETIPDIILCDINLPDKDGFEICEILKKDLRTSHIPTVILTALGNKESYIKGLQSGADLYLTKPFSYSILIQSIKSLLYNREKLRYYFTSNIHKIEEINSFGDIEQKFISQLNTLINDNLGNSDYSVENPAENLTISRVQLYRKVKAIMGISISDYIGNIRLEKAKTMLENGSLTVSEIAYSNGFSSPNYFSTAFKNKYGISPAAFRKSV</sequence>
<keyword evidence="4" id="KW-0805">Transcription regulation</keyword>
<dbReference type="EC" id="2.7.13.3" evidence="2"/>
<comment type="catalytic activity">
    <reaction evidence="1">
        <text>ATP + protein L-histidine = ADP + protein N-phospho-L-histidine.</text>
        <dbReference type="EC" id="2.7.13.3"/>
    </reaction>
</comment>
<feature type="domain" description="Histidine kinase" evidence="9">
    <location>
        <begin position="1"/>
        <end position="186"/>
    </location>
</feature>
<dbReference type="Gene3D" id="1.10.10.60">
    <property type="entry name" value="Homeodomain-like"/>
    <property type="match status" value="2"/>
</dbReference>
<dbReference type="SMART" id="SM00387">
    <property type="entry name" value="HATPase_c"/>
    <property type="match status" value="1"/>
</dbReference>
<dbReference type="InterPro" id="IPR005467">
    <property type="entry name" value="His_kinase_dom"/>
</dbReference>
<evidence type="ECO:0000259" key="8">
    <source>
        <dbReference type="PROSITE" id="PS01124"/>
    </source>
</evidence>
<evidence type="ECO:0000256" key="2">
    <source>
        <dbReference type="ARBA" id="ARBA00012438"/>
    </source>
</evidence>
<dbReference type="InterPro" id="IPR018060">
    <property type="entry name" value="HTH_AraC"/>
</dbReference>
<evidence type="ECO:0000256" key="3">
    <source>
        <dbReference type="ARBA" id="ARBA00022553"/>
    </source>
</evidence>
<evidence type="ECO:0000313" key="12">
    <source>
        <dbReference type="Proteomes" id="UP001059209"/>
    </source>
</evidence>
<dbReference type="SMART" id="SM00448">
    <property type="entry name" value="REC"/>
    <property type="match status" value="1"/>
</dbReference>
<dbReference type="Pfam" id="PF00072">
    <property type="entry name" value="Response_reg"/>
    <property type="match status" value="1"/>
</dbReference>
<dbReference type="Pfam" id="PF02518">
    <property type="entry name" value="HATPase_c"/>
    <property type="match status" value="1"/>
</dbReference>
<feature type="modified residue" description="4-aspartylphosphate" evidence="7">
    <location>
        <position position="278"/>
    </location>
</feature>
<feature type="domain" description="Response regulatory" evidence="10">
    <location>
        <begin position="231"/>
        <end position="345"/>
    </location>
</feature>
<dbReference type="InterPro" id="IPR009057">
    <property type="entry name" value="Homeodomain-like_sf"/>
</dbReference>
<dbReference type="Gene3D" id="3.30.565.10">
    <property type="entry name" value="Histidine kinase-like ATPase, C-terminal domain"/>
    <property type="match status" value="1"/>
</dbReference>
<dbReference type="SUPFAM" id="SSF46689">
    <property type="entry name" value="Homeodomain-like"/>
    <property type="match status" value="1"/>
</dbReference>
<keyword evidence="12" id="KW-1185">Reference proteome</keyword>
<dbReference type="PANTHER" id="PTHR43547">
    <property type="entry name" value="TWO-COMPONENT HISTIDINE KINASE"/>
    <property type="match status" value="1"/>
</dbReference>
<dbReference type="PROSITE" id="PS50110">
    <property type="entry name" value="RESPONSE_REGULATORY"/>
    <property type="match status" value="1"/>
</dbReference>
<dbReference type="PROSITE" id="PS01124">
    <property type="entry name" value="HTH_ARAC_FAMILY_2"/>
    <property type="match status" value="1"/>
</dbReference>
<evidence type="ECO:0000259" key="9">
    <source>
        <dbReference type="PROSITE" id="PS50109"/>
    </source>
</evidence>
<dbReference type="PROSITE" id="PS00041">
    <property type="entry name" value="HTH_ARAC_FAMILY_1"/>
    <property type="match status" value="1"/>
</dbReference>
<proteinExistence type="predicted"/>
<dbReference type="InterPro" id="IPR003594">
    <property type="entry name" value="HATPase_dom"/>
</dbReference>